<proteinExistence type="predicted"/>
<evidence type="ECO:0000259" key="2">
    <source>
        <dbReference type="Pfam" id="PF01648"/>
    </source>
</evidence>
<sequence>MIGNDIIDLKLATKIPKATNKRFLNKIFSETEEKEILQSSNPELQLWQFWSMKEACYKLHQRKFNLSRKVNPKSFVCESITGSDFNQVIIDDHIYHSFTKTANESIHTIALDHKDKGYYTMVMKNETNPKRLFLKEFAQCFGYKTSTLKLKKDSLGIPHVYNENTLLNIPVSLSHHGKYTAFVNALIMS</sequence>
<dbReference type="Gene3D" id="3.90.470.20">
    <property type="entry name" value="4'-phosphopantetheinyl transferase domain"/>
    <property type="match status" value="1"/>
</dbReference>
<name>A0A1L3J362_9FLAO</name>
<accession>A0A1L3J362</accession>
<dbReference type="InterPro" id="IPR008278">
    <property type="entry name" value="4-PPantetheinyl_Trfase_dom"/>
</dbReference>
<dbReference type="KEGG" id="grl:LPB144_03645"/>
<keyword evidence="1" id="KW-0808">Transferase</keyword>
<evidence type="ECO:0000313" key="4">
    <source>
        <dbReference type="Proteomes" id="UP000182510"/>
    </source>
</evidence>
<dbReference type="EMBL" id="CP018153">
    <property type="protein sequence ID" value="APG59556.1"/>
    <property type="molecule type" value="Genomic_DNA"/>
</dbReference>
<dbReference type="AlphaFoldDB" id="A0A1L3J362"/>
<organism evidence="3 4">
    <name type="scientific">Christiangramia salexigens</name>
    <dbReference type="NCBI Taxonomy" id="1913577"/>
    <lineage>
        <taxon>Bacteria</taxon>
        <taxon>Pseudomonadati</taxon>
        <taxon>Bacteroidota</taxon>
        <taxon>Flavobacteriia</taxon>
        <taxon>Flavobacteriales</taxon>
        <taxon>Flavobacteriaceae</taxon>
        <taxon>Christiangramia</taxon>
    </lineage>
</organism>
<gene>
    <name evidence="3" type="ORF">LPB144_03645</name>
</gene>
<feature type="domain" description="4'-phosphopantetheinyl transferase" evidence="2">
    <location>
        <begin position="2"/>
        <end position="79"/>
    </location>
</feature>
<dbReference type="GO" id="GO:0000287">
    <property type="term" value="F:magnesium ion binding"/>
    <property type="evidence" value="ECO:0007669"/>
    <property type="project" value="InterPro"/>
</dbReference>
<dbReference type="SUPFAM" id="SSF56214">
    <property type="entry name" value="4'-phosphopantetheinyl transferase"/>
    <property type="match status" value="1"/>
</dbReference>
<dbReference type="Proteomes" id="UP000182510">
    <property type="component" value="Chromosome"/>
</dbReference>
<evidence type="ECO:0000313" key="3">
    <source>
        <dbReference type="EMBL" id="APG59556.1"/>
    </source>
</evidence>
<dbReference type="GO" id="GO:0008897">
    <property type="term" value="F:holo-[acyl-carrier-protein] synthase activity"/>
    <property type="evidence" value="ECO:0007669"/>
    <property type="project" value="InterPro"/>
</dbReference>
<reference evidence="3 4" key="1">
    <citation type="submission" date="2016-11" db="EMBL/GenBank/DDBJ databases">
        <title>Gramella sp. LPB0144 isolated from marine environment.</title>
        <authorList>
            <person name="Kim E."/>
            <person name="Yi H."/>
        </authorList>
    </citation>
    <scope>NUCLEOTIDE SEQUENCE [LARGE SCALE GENOMIC DNA]</scope>
    <source>
        <strain evidence="3 4">LPB0144</strain>
    </source>
</reference>
<evidence type="ECO:0000256" key="1">
    <source>
        <dbReference type="ARBA" id="ARBA00022679"/>
    </source>
</evidence>
<dbReference type="InterPro" id="IPR037143">
    <property type="entry name" value="4-PPantetheinyl_Trfase_dom_sf"/>
</dbReference>
<dbReference type="RefSeq" id="WP_072552211.1">
    <property type="nucleotide sequence ID" value="NZ_CP018153.1"/>
</dbReference>
<dbReference type="Pfam" id="PF01648">
    <property type="entry name" value="ACPS"/>
    <property type="match status" value="1"/>
</dbReference>
<keyword evidence="4" id="KW-1185">Reference proteome</keyword>
<dbReference type="STRING" id="1913577.LPB144_03645"/>
<protein>
    <recommendedName>
        <fullName evidence="2">4'-phosphopantetheinyl transferase domain-containing protein</fullName>
    </recommendedName>
</protein>